<sequence length="233" mass="24664">IAETSPQNNSSATNSAPPQKSGFEELESALPLLGEDFLNFPQEEPLPPDTGIPPALYNPRETSLALASNRSTPVPRLVEREPMISAGTPMNSLPTNPEGLRPEAPPNLALLPPIQNPHPTDYSGPMELIPEDPEISGLVNLFNDQFDLFVRAGEAQNLRTMKMILSQAATTQDMIEDIDSRDWVPGSYPSIQSRNSSAAAAATTTTAPRGSSLPQQSIAAAAATPSTATAAPS</sequence>
<reference evidence="2" key="1">
    <citation type="submission" date="2009-11" db="EMBL/GenBank/DDBJ databases">
        <authorList>
            <consortium name="The Broad Institute Genome Sequencing Platform"/>
            <person name="Ward D."/>
            <person name="Feldgarden M."/>
            <person name="Earl A."/>
            <person name="Young S.K."/>
            <person name="Zeng Q."/>
            <person name="Koehrsen M."/>
            <person name="Alvarado L."/>
            <person name="Berlin A."/>
            <person name="Bochicchio J."/>
            <person name="Borenstein D."/>
            <person name="Chapman S.B."/>
            <person name="Chen Z."/>
            <person name="Engels R."/>
            <person name="Freedman E."/>
            <person name="Gellesch M."/>
            <person name="Goldberg J."/>
            <person name="Griggs A."/>
            <person name="Gujja S."/>
            <person name="Heilman E."/>
            <person name="Heiman D."/>
            <person name="Hepburn T."/>
            <person name="Howarth C."/>
            <person name="Jen D."/>
            <person name="Larson L."/>
            <person name="Lewis B."/>
            <person name="Mehta T."/>
            <person name="Park D."/>
            <person name="Pearson M."/>
            <person name="Roberts A."/>
            <person name="Saif S."/>
            <person name="Shea T."/>
            <person name="Shenoy N."/>
            <person name="Sisk P."/>
            <person name="Stolte C."/>
            <person name="Sykes S."/>
            <person name="Thomson T."/>
            <person name="Walk T."/>
            <person name="White J."/>
            <person name="Yandava C."/>
            <person name="Izard J."/>
            <person name="Baranova O.V."/>
            <person name="Blanton J.M."/>
            <person name="Tanner A.C."/>
            <person name="Dewhirst F.E."/>
            <person name="Haas B."/>
            <person name="Nusbaum C."/>
            <person name="Birren B."/>
        </authorList>
    </citation>
    <scope>NUCLEOTIDE SEQUENCE [LARGE SCALE GENOMIC DNA]</scope>
    <source>
        <strain evidence="2">1-1 BBBD Race 1</strain>
    </source>
</reference>
<protein>
    <submittedName>
        <fullName evidence="2 3">Uncharacterized protein</fullName>
    </submittedName>
</protein>
<reference evidence="2" key="2">
    <citation type="submission" date="2016-05" db="EMBL/GenBank/DDBJ databases">
        <title>Comparative analysis highlights variable genome content of wheat rusts and divergence of the mating loci.</title>
        <authorList>
            <person name="Cuomo C.A."/>
            <person name="Bakkeren G."/>
            <person name="Szabo L."/>
            <person name="Khalil H."/>
            <person name="Joly D."/>
            <person name="Goldberg J."/>
            <person name="Young S."/>
            <person name="Zeng Q."/>
            <person name="Fellers J."/>
        </authorList>
    </citation>
    <scope>NUCLEOTIDE SEQUENCE [LARGE SCALE GENOMIC DNA]</scope>
    <source>
        <strain evidence="2">1-1 BBBD Race 1</strain>
    </source>
</reference>
<accession>A0A180GE74</accession>
<proteinExistence type="predicted"/>
<feature type="region of interest" description="Disordered" evidence="1">
    <location>
        <begin position="186"/>
        <end position="233"/>
    </location>
</feature>
<dbReference type="Proteomes" id="UP000005240">
    <property type="component" value="Unassembled WGS sequence"/>
</dbReference>
<feature type="compositionally biased region" description="Polar residues" evidence="1">
    <location>
        <begin position="208"/>
        <end position="218"/>
    </location>
</feature>
<reference evidence="3" key="4">
    <citation type="submission" date="2025-05" db="UniProtKB">
        <authorList>
            <consortium name="EnsemblFungi"/>
        </authorList>
    </citation>
    <scope>IDENTIFICATION</scope>
    <source>
        <strain evidence="3">isolate 1-1 / race 1 (BBBD)</strain>
    </source>
</reference>
<evidence type="ECO:0000313" key="2">
    <source>
        <dbReference type="EMBL" id="OAV90921.1"/>
    </source>
</evidence>
<reference evidence="3 4" key="3">
    <citation type="journal article" date="2017" name="G3 (Bethesda)">
        <title>Comparative analysis highlights variable genome content of wheat rusts and divergence of the mating loci.</title>
        <authorList>
            <person name="Cuomo C.A."/>
            <person name="Bakkeren G."/>
            <person name="Khalil H.B."/>
            <person name="Panwar V."/>
            <person name="Joly D."/>
            <person name="Linning R."/>
            <person name="Sakthikumar S."/>
            <person name="Song X."/>
            <person name="Adiconis X."/>
            <person name="Fan L."/>
            <person name="Goldberg J.M."/>
            <person name="Levin J.Z."/>
            <person name="Young S."/>
            <person name="Zeng Q."/>
            <person name="Anikster Y."/>
            <person name="Bruce M."/>
            <person name="Wang M."/>
            <person name="Yin C."/>
            <person name="McCallum B."/>
            <person name="Szabo L.J."/>
            <person name="Hulbert S."/>
            <person name="Chen X."/>
            <person name="Fellers J.P."/>
        </authorList>
    </citation>
    <scope>NUCLEOTIDE SEQUENCE</scope>
    <source>
        <strain evidence="4">Isolate 1-1 / race 1 (BBBD)</strain>
        <strain evidence="3">isolate 1-1 / race 1 (BBBD)</strain>
    </source>
</reference>
<dbReference type="OrthoDB" id="2511178at2759"/>
<evidence type="ECO:0000256" key="1">
    <source>
        <dbReference type="SAM" id="MobiDB-lite"/>
    </source>
</evidence>
<feature type="region of interest" description="Disordered" evidence="1">
    <location>
        <begin position="1"/>
        <end position="109"/>
    </location>
</feature>
<feature type="non-terminal residue" evidence="2">
    <location>
        <position position="233"/>
    </location>
</feature>
<dbReference type="AlphaFoldDB" id="A0A180GE74"/>
<dbReference type="EnsemblFungi" id="PTTG_10219-t43_1">
    <property type="protein sequence ID" value="PTTG_10219-t43_1-p1"/>
    <property type="gene ID" value="PTTG_10219"/>
</dbReference>
<evidence type="ECO:0000313" key="3">
    <source>
        <dbReference type="EnsemblFungi" id="PTTG_10219-t43_1-p1"/>
    </source>
</evidence>
<feature type="compositionally biased region" description="Polar residues" evidence="1">
    <location>
        <begin position="1"/>
        <end position="18"/>
    </location>
</feature>
<dbReference type="VEuPathDB" id="FungiDB:PTTG_10219"/>
<name>A0A180GE74_PUCT1</name>
<feature type="compositionally biased region" description="Low complexity" evidence="1">
    <location>
        <begin position="198"/>
        <end position="207"/>
    </location>
</feature>
<feature type="non-terminal residue" evidence="2">
    <location>
        <position position="1"/>
    </location>
</feature>
<dbReference type="EMBL" id="ADAS02000091">
    <property type="protein sequence ID" value="OAV90921.1"/>
    <property type="molecule type" value="Genomic_DNA"/>
</dbReference>
<keyword evidence="4" id="KW-1185">Reference proteome</keyword>
<evidence type="ECO:0000313" key="4">
    <source>
        <dbReference type="Proteomes" id="UP000005240"/>
    </source>
</evidence>
<organism evidence="2">
    <name type="scientific">Puccinia triticina (isolate 1-1 / race 1 (BBBD))</name>
    <name type="common">Brown leaf rust fungus</name>
    <dbReference type="NCBI Taxonomy" id="630390"/>
    <lineage>
        <taxon>Eukaryota</taxon>
        <taxon>Fungi</taxon>
        <taxon>Dikarya</taxon>
        <taxon>Basidiomycota</taxon>
        <taxon>Pucciniomycotina</taxon>
        <taxon>Pucciniomycetes</taxon>
        <taxon>Pucciniales</taxon>
        <taxon>Pucciniaceae</taxon>
        <taxon>Puccinia</taxon>
    </lineage>
</organism>
<gene>
    <name evidence="2" type="ORF">PTTG_10219</name>
</gene>
<feature type="compositionally biased region" description="Low complexity" evidence="1">
    <location>
        <begin position="219"/>
        <end position="233"/>
    </location>
</feature>